<dbReference type="Pfam" id="PF06527">
    <property type="entry name" value="TniQ"/>
    <property type="match status" value="1"/>
</dbReference>
<evidence type="ECO:0000313" key="3">
    <source>
        <dbReference type="Proteomes" id="UP000195440"/>
    </source>
</evidence>
<keyword evidence="3" id="KW-1185">Reference proteome</keyword>
<dbReference type="AlphaFoldDB" id="A0A1Y3NXX3"/>
<feature type="domain" description="TniQ" evidence="1">
    <location>
        <begin position="6"/>
        <end position="131"/>
    </location>
</feature>
<dbReference type="Proteomes" id="UP000195440">
    <property type="component" value="Unassembled WGS sequence"/>
</dbReference>
<gene>
    <name evidence="2" type="ORF">AUC60_17855</name>
</gene>
<reference evidence="2 3" key="1">
    <citation type="journal article" date="2017" name="Syst. Appl. Microbiol.">
        <title>Pseudomonas caspiana sp. nov., a citrus pathogen in the Pseudomonas syringae phylogenetic group.</title>
        <authorList>
            <person name="Busquets A."/>
            <person name="Gomila M."/>
            <person name="Beiki F."/>
            <person name="Mulet M."/>
            <person name="Rahimian H."/>
            <person name="Garcia-Valdes E."/>
            <person name="Lalucat J."/>
        </authorList>
    </citation>
    <scope>NUCLEOTIDE SEQUENCE [LARGE SCALE GENOMIC DNA]</scope>
    <source>
        <strain evidence="2 3">FBF102</strain>
    </source>
</reference>
<sequence>MSRILFIPKPFPEESPSSVLKRMAIRHGCIAKADLQSLFGDALRHESIMSRTHPAVQAIATMSGWDAKQFLSGFYEPVGPLLEGPPLIICGLVVRADMVRKQQTAFCSECWAAGHEHFIKDLKLAVYCPYHLRRYLAKCPNCGTELRWSNLLSGKCRCAELPISPTCTSAEALIEIKLLQIFRERDTDRFDKFNDYLRLLGFHTKDPTECSAVRTIVALAFALLETNQKAILYHLGTLHTLYPEIPRRIISAKLSLIPAKQCQDCVKIFLRHSFSTDTPFRECTTPLISSFELTSRQISNWQKLASHQWRIVRKNSNILSSIGRYRWQEVQKMTVHILQLKLNNGFSQKKAISGMNLGELKKELLLSKVVLRGAIDEKLLHPISWRTDDWLFDPTDIANFCRHYISVHMLSANTKIPVDKIRRALRHLGLRNSEFKSQRVRLHVMSIETSKAVIEWCTPHTKKYEKRTQSWTSLPQHDPNDLGVWLSASAAAELVGCWPAGLRRLIEAKLIPATVGGNQKNGYLVKEKELIKFKIKYISASEATKLLSCKQRHTSAVLRKAGIKPVTGPGIDKNPTYYYLRLPVLEFIHAMKELPRTKEYGLTHFEACRHLHLPIRMIALLINSGALETIETIDNFSNPIKKKSVDDFYDHYASASTIAGWLNIPLKCVDQALLKFGISTIPGVSTDSFRTHLYKIDDVANVFLLPSRPNSTGFKSGKLLILENISSVREKYQISAVPFFRLFIASGFVSRVGNYQPAYLLESDVIKISQIMEKYCIISQADKYLGHTQLANNLVKTKKLSVSHPLLPYTNYPMIERAILRDYALKNHLI</sequence>
<accession>A0A1Y3NXX3</accession>
<dbReference type="InterPro" id="IPR009492">
    <property type="entry name" value="TniQ"/>
</dbReference>
<name>A0A1Y3NXX3_9PSED</name>
<evidence type="ECO:0000259" key="1">
    <source>
        <dbReference type="Pfam" id="PF06527"/>
    </source>
</evidence>
<protein>
    <recommendedName>
        <fullName evidence="1">TniQ domain-containing protein</fullName>
    </recommendedName>
</protein>
<organism evidence="2 3">
    <name type="scientific">Pseudomonas caspiana</name>
    <dbReference type="NCBI Taxonomy" id="1451454"/>
    <lineage>
        <taxon>Bacteria</taxon>
        <taxon>Pseudomonadati</taxon>
        <taxon>Pseudomonadota</taxon>
        <taxon>Gammaproteobacteria</taxon>
        <taxon>Pseudomonadales</taxon>
        <taxon>Pseudomonadaceae</taxon>
        <taxon>Pseudomonas</taxon>
    </lineage>
</organism>
<dbReference type="EMBL" id="LOHF01000016">
    <property type="protein sequence ID" value="OUM72440.1"/>
    <property type="molecule type" value="Genomic_DNA"/>
</dbReference>
<proteinExistence type="predicted"/>
<comment type="caution">
    <text evidence="2">The sequence shown here is derived from an EMBL/GenBank/DDBJ whole genome shotgun (WGS) entry which is preliminary data.</text>
</comment>
<evidence type="ECO:0000313" key="2">
    <source>
        <dbReference type="EMBL" id="OUM72440.1"/>
    </source>
</evidence>